<feature type="region of interest" description="Disordered" evidence="2">
    <location>
        <begin position="1"/>
        <end position="20"/>
    </location>
</feature>
<proteinExistence type="predicted"/>
<protein>
    <recommendedName>
        <fullName evidence="1">Signal peptidase I</fullName>
        <ecNumber evidence="1">3.4.21.89</ecNumber>
    </recommendedName>
</protein>
<keyword evidence="4" id="KW-0378">Hydrolase</keyword>
<organism evidence="4 5">
    <name type="scientific">Candidatus Enterococcus moelleringii</name>
    <dbReference type="NCBI Taxonomy" id="2815325"/>
    <lineage>
        <taxon>Bacteria</taxon>
        <taxon>Bacillati</taxon>
        <taxon>Bacillota</taxon>
        <taxon>Bacilli</taxon>
        <taxon>Lactobacillales</taxon>
        <taxon>Enterococcaceae</taxon>
        <taxon>Enterococcus</taxon>
    </lineage>
</organism>
<dbReference type="InterPro" id="IPR001733">
    <property type="entry name" value="Peptidase_S26B"/>
</dbReference>
<dbReference type="CDD" id="cd06530">
    <property type="entry name" value="S26_SPase_I"/>
    <property type="match status" value="1"/>
</dbReference>
<sequence length="204" mass="22610">MDIREGEEGEVIEEQEVEKKSHKSLPQKITGWIAIVICLLLLPILIANLVIIVKGSLNPDEIPTVMGFAPMAVVTNSMNTGEPDAIRAGDMVVTRQTDPDTLEVGDIIMFQSGQTAVIHRIVAYDQETDTFTTKGDANNTEDLDPVAKDRIIGKFMQRVPRVGDFILFSRTPLGMLICIGIPILLFLGYDFVAKRVTRRKEVKS</sequence>
<evidence type="ECO:0000256" key="2">
    <source>
        <dbReference type="SAM" id="MobiDB-lite"/>
    </source>
</evidence>
<accession>A0ABS3L6Y6</accession>
<keyword evidence="3" id="KW-0472">Membrane</keyword>
<feature type="transmembrane region" description="Helical" evidence="3">
    <location>
        <begin position="29"/>
        <end position="53"/>
    </location>
</feature>
<evidence type="ECO:0000256" key="3">
    <source>
        <dbReference type="SAM" id="Phobius"/>
    </source>
</evidence>
<keyword evidence="3" id="KW-1133">Transmembrane helix</keyword>
<keyword evidence="3" id="KW-0812">Transmembrane</keyword>
<evidence type="ECO:0000256" key="1">
    <source>
        <dbReference type="NCBIfam" id="TIGR02228"/>
    </source>
</evidence>
<evidence type="ECO:0000313" key="4">
    <source>
        <dbReference type="EMBL" id="MBO1305360.1"/>
    </source>
</evidence>
<feature type="compositionally biased region" description="Acidic residues" evidence="2">
    <location>
        <begin position="7"/>
        <end position="16"/>
    </location>
</feature>
<reference evidence="4 5" key="1">
    <citation type="submission" date="2021-03" db="EMBL/GenBank/DDBJ databases">
        <title>Enterococcal diversity collection.</title>
        <authorList>
            <person name="Gilmore M.S."/>
            <person name="Schwartzman J."/>
            <person name="Van Tyne D."/>
            <person name="Martin M."/>
            <person name="Earl A.M."/>
            <person name="Manson A.L."/>
            <person name="Straub T."/>
            <person name="Salamzade R."/>
            <person name="Saavedra J."/>
            <person name="Lebreton F."/>
            <person name="Prichula J."/>
            <person name="Schaufler K."/>
            <person name="Gaca A."/>
            <person name="Sgardioli B."/>
            <person name="Wagenaar J."/>
            <person name="Strong T."/>
        </authorList>
    </citation>
    <scope>NUCLEOTIDE SEQUENCE [LARGE SCALE GENOMIC DNA]</scope>
    <source>
        <strain evidence="4 5">669A</strain>
    </source>
</reference>
<gene>
    <name evidence="4" type="ORF">JZO70_04270</name>
</gene>
<dbReference type="Proteomes" id="UP000664601">
    <property type="component" value="Unassembled WGS sequence"/>
</dbReference>
<dbReference type="InterPro" id="IPR019533">
    <property type="entry name" value="Peptidase_S26"/>
</dbReference>
<dbReference type="EMBL" id="JAFREM010000006">
    <property type="protein sequence ID" value="MBO1305360.1"/>
    <property type="molecule type" value="Genomic_DNA"/>
</dbReference>
<comment type="caution">
    <text evidence="4">The sequence shown here is derived from an EMBL/GenBank/DDBJ whole genome shotgun (WGS) entry which is preliminary data.</text>
</comment>
<keyword evidence="5" id="KW-1185">Reference proteome</keyword>
<feature type="transmembrane region" description="Helical" evidence="3">
    <location>
        <begin position="173"/>
        <end position="193"/>
    </location>
</feature>
<name>A0ABS3L6Y6_9ENTE</name>
<evidence type="ECO:0000313" key="5">
    <source>
        <dbReference type="Proteomes" id="UP000664601"/>
    </source>
</evidence>
<dbReference type="NCBIfam" id="TIGR02228">
    <property type="entry name" value="sigpep_I_arch"/>
    <property type="match status" value="1"/>
</dbReference>
<dbReference type="EC" id="3.4.21.89" evidence="1"/>
<dbReference type="GO" id="GO:0009003">
    <property type="term" value="F:signal peptidase activity"/>
    <property type="evidence" value="ECO:0007669"/>
    <property type="project" value="UniProtKB-EC"/>
</dbReference>